<dbReference type="PANTHER" id="PTHR31321">
    <property type="entry name" value="ACYL-COA THIOESTER HYDROLASE YBHC-RELATED"/>
    <property type="match status" value="1"/>
</dbReference>
<accession>A0A7J7LR93</accession>
<keyword evidence="5 8" id="KW-0063">Aspartyl esterase</keyword>
<dbReference type="PANTHER" id="PTHR31321:SF31">
    <property type="entry name" value="PECTINESTERASE QRT1"/>
    <property type="match status" value="1"/>
</dbReference>
<dbReference type="AlphaFoldDB" id="A0A7J7LR93"/>
<sequence>MSKCSIISVLLASLIVLSSRHLCSCDDKNDGSEARKYISWKDMDVDWRYDEKHGGVLKNGRSDQVIVVDKNGHGNTTTVQGAVNLVPEGNNKRIKIFINAGTYRERVLVPENKPYISFIGAPRSDTIITYNVKASDKDGKGQEIGTYYTATVDIKSDYFCAKGIIIQNTIVANGGYGQQAVALKLTGDKAVLYKVWITGSQDTLLDLKGSHYFYKCTIVGAIDFIFGNAKSLYEKCVVRSNAGVRKGAIAAHRRNDMVKDDTGFVFNNCVVTGTGKIFLGRAWGPYATILYSRCKFDDVINDARWSDMGHPSYTKTVTFGEHSSQGQGGHSDGRVEWSKIMSTDEIQSFWNISYIGGDQWLRL</sequence>
<keyword evidence="11" id="KW-1185">Reference proteome</keyword>
<evidence type="ECO:0000256" key="1">
    <source>
        <dbReference type="ARBA" id="ARBA00005184"/>
    </source>
</evidence>
<feature type="active site" evidence="7">
    <location>
        <position position="223"/>
    </location>
</feature>
<keyword evidence="8" id="KW-0732">Signal</keyword>
<dbReference type="InterPro" id="IPR011050">
    <property type="entry name" value="Pectin_lyase_fold/virulence"/>
</dbReference>
<dbReference type="GO" id="GO:0042545">
    <property type="term" value="P:cell wall modification"/>
    <property type="evidence" value="ECO:0007669"/>
    <property type="project" value="UniProtKB-UniRule"/>
</dbReference>
<dbReference type="InterPro" id="IPR012334">
    <property type="entry name" value="Pectin_lyas_fold"/>
</dbReference>
<dbReference type="GO" id="GO:0045490">
    <property type="term" value="P:pectin catabolic process"/>
    <property type="evidence" value="ECO:0007669"/>
    <property type="project" value="UniProtKB-UniRule"/>
</dbReference>
<comment type="pathway">
    <text evidence="1 8">Glycan metabolism; pectin degradation; 2-dehydro-3-deoxy-D-gluconate from pectin: step 1/5.</text>
</comment>
<dbReference type="UniPathway" id="UPA00545">
    <property type="reaction ID" value="UER00823"/>
</dbReference>
<evidence type="ECO:0000256" key="4">
    <source>
        <dbReference type="ARBA" id="ARBA00022801"/>
    </source>
</evidence>
<evidence type="ECO:0000259" key="9">
    <source>
        <dbReference type="Pfam" id="PF01095"/>
    </source>
</evidence>
<dbReference type="EC" id="3.1.1.11" evidence="3 8"/>
<evidence type="ECO:0000256" key="2">
    <source>
        <dbReference type="ARBA" id="ARBA00008891"/>
    </source>
</evidence>
<name>A0A7J7LR93_9MAGN</name>
<dbReference type="SUPFAM" id="SSF51126">
    <property type="entry name" value="Pectin lyase-like"/>
    <property type="match status" value="1"/>
</dbReference>
<comment type="caution">
    <text evidence="10">The sequence shown here is derived from an EMBL/GenBank/DDBJ whole genome shotgun (WGS) entry which is preliminary data.</text>
</comment>
<dbReference type="Gene3D" id="2.160.20.10">
    <property type="entry name" value="Single-stranded right-handed beta-helix, Pectin lyase-like"/>
    <property type="match status" value="1"/>
</dbReference>
<evidence type="ECO:0000256" key="6">
    <source>
        <dbReference type="ARBA" id="ARBA00047928"/>
    </source>
</evidence>
<dbReference type="Proteomes" id="UP000541444">
    <property type="component" value="Unassembled WGS sequence"/>
</dbReference>
<organism evidence="10 11">
    <name type="scientific">Kingdonia uniflora</name>
    <dbReference type="NCBI Taxonomy" id="39325"/>
    <lineage>
        <taxon>Eukaryota</taxon>
        <taxon>Viridiplantae</taxon>
        <taxon>Streptophyta</taxon>
        <taxon>Embryophyta</taxon>
        <taxon>Tracheophyta</taxon>
        <taxon>Spermatophyta</taxon>
        <taxon>Magnoliopsida</taxon>
        <taxon>Ranunculales</taxon>
        <taxon>Circaeasteraceae</taxon>
        <taxon>Kingdonia</taxon>
    </lineage>
</organism>
<dbReference type="OrthoDB" id="2019149at2759"/>
<dbReference type="InterPro" id="IPR000070">
    <property type="entry name" value="Pectinesterase_cat"/>
</dbReference>
<feature type="signal peptide" evidence="8">
    <location>
        <begin position="1"/>
        <end position="25"/>
    </location>
</feature>
<comment type="catalytic activity">
    <reaction evidence="6 8">
        <text>[(1-&gt;4)-alpha-D-galacturonosyl methyl ester](n) + n H2O = [(1-&gt;4)-alpha-D-galacturonosyl](n) + n methanol + n H(+)</text>
        <dbReference type="Rhea" id="RHEA:22380"/>
        <dbReference type="Rhea" id="RHEA-COMP:14570"/>
        <dbReference type="Rhea" id="RHEA-COMP:14573"/>
        <dbReference type="ChEBI" id="CHEBI:15377"/>
        <dbReference type="ChEBI" id="CHEBI:15378"/>
        <dbReference type="ChEBI" id="CHEBI:17790"/>
        <dbReference type="ChEBI" id="CHEBI:140522"/>
        <dbReference type="ChEBI" id="CHEBI:140523"/>
        <dbReference type="EC" id="3.1.1.11"/>
    </reaction>
</comment>
<evidence type="ECO:0000256" key="7">
    <source>
        <dbReference type="PROSITE-ProRule" id="PRU10040"/>
    </source>
</evidence>
<keyword evidence="4 8" id="KW-0378">Hydrolase</keyword>
<dbReference type="Pfam" id="PF01095">
    <property type="entry name" value="Pectinesterase"/>
    <property type="match status" value="1"/>
</dbReference>
<dbReference type="InterPro" id="IPR033131">
    <property type="entry name" value="Pectinesterase_Asp_AS"/>
</dbReference>
<evidence type="ECO:0000256" key="3">
    <source>
        <dbReference type="ARBA" id="ARBA00013229"/>
    </source>
</evidence>
<gene>
    <name evidence="10" type="ORF">GIB67_013413</name>
</gene>
<feature type="domain" description="Pectinesterase catalytic" evidence="9">
    <location>
        <begin position="66"/>
        <end position="358"/>
    </location>
</feature>
<feature type="chain" id="PRO_5029941223" description="Pectinesterase" evidence="8">
    <location>
        <begin position="26"/>
        <end position="363"/>
    </location>
</feature>
<evidence type="ECO:0000256" key="8">
    <source>
        <dbReference type="RuleBase" id="RU000589"/>
    </source>
</evidence>
<dbReference type="PROSITE" id="PS00503">
    <property type="entry name" value="PECTINESTERASE_2"/>
    <property type="match status" value="1"/>
</dbReference>
<evidence type="ECO:0000313" key="10">
    <source>
        <dbReference type="EMBL" id="KAF6145062.1"/>
    </source>
</evidence>
<evidence type="ECO:0000256" key="5">
    <source>
        <dbReference type="ARBA" id="ARBA00023085"/>
    </source>
</evidence>
<proteinExistence type="inferred from homology"/>
<dbReference type="GO" id="GO:0030599">
    <property type="term" value="F:pectinesterase activity"/>
    <property type="evidence" value="ECO:0007669"/>
    <property type="project" value="UniProtKB-UniRule"/>
</dbReference>
<comment type="similarity">
    <text evidence="2">Belongs to the pectinesterase family.</text>
</comment>
<evidence type="ECO:0000313" key="11">
    <source>
        <dbReference type="Proteomes" id="UP000541444"/>
    </source>
</evidence>
<dbReference type="EMBL" id="JACGCM010002086">
    <property type="protein sequence ID" value="KAF6145062.1"/>
    <property type="molecule type" value="Genomic_DNA"/>
</dbReference>
<protein>
    <recommendedName>
        <fullName evidence="3 8">Pectinesterase</fullName>
        <ecNumber evidence="3 8">3.1.1.11</ecNumber>
    </recommendedName>
</protein>
<reference evidence="10 11" key="1">
    <citation type="journal article" date="2020" name="IScience">
        <title>Genome Sequencing of the Endangered Kingdonia uniflora (Circaeasteraceae, Ranunculales) Reveals Potential Mechanisms of Evolutionary Specialization.</title>
        <authorList>
            <person name="Sun Y."/>
            <person name="Deng T."/>
            <person name="Zhang A."/>
            <person name="Moore M.J."/>
            <person name="Landis J.B."/>
            <person name="Lin N."/>
            <person name="Zhang H."/>
            <person name="Zhang X."/>
            <person name="Huang J."/>
            <person name="Zhang X."/>
            <person name="Sun H."/>
            <person name="Wang H."/>
        </authorList>
    </citation>
    <scope>NUCLEOTIDE SEQUENCE [LARGE SCALE GENOMIC DNA]</scope>
    <source>
        <strain evidence="10">TB1705</strain>
        <tissue evidence="10">Leaf</tissue>
    </source>
</reference>